<evidence type="ECO:0000259" key="5">
    <source>
        <dbReference type="Pfam" id="PF13882"/>
    </source>
</evidence>
<dbReference type="Pfam" id="PF13882">
    <property type="entry name" value="Bravo_FIGEY"/>
    <property type="match status" value="1"/>
</dbReference>
<dbReference type="Proteomes" id="UP000278807">
    <property type="component" value="Unassembled WGS sequence"/>
</dbReference>
<evidence type="ECO:0000256" key="2">
    <source>
        <dbReference type="ARBA" id="ARBA00022692"/>
    </source>
</evidence>
<keyword evidence="7" id="KW-1185">Reference proteome</keyword>
<feature type="domain" description="Neurofascin/L1/NrCAM C-terminal" evidence="5">
    <location>
        <begin position="1"/>
        <end position="68"/>
    </location>
</feature>
<keyword evidence="4" id="KW-0472">Membrane</keyword>
<sequence>MRNKGKTYLLEREERLRGNDPEKEFRDRDAFLVYERTSEPPIPGLNQSLEDMYQDVGSADEGELDYYGMDPGYLG</sequence>
<dbReference type="InterPro" id="IPR026966">
    <property type="entry name" value="Neurofascin/L1/NrCAM_C"/>
</dbReference>
<evidence type="ECO:0000256" key="1">
    <source>
        <dbReference type="ARBA" id="ARBA00004167"/>
    </source>
</evidence>
<evidence type="ECO:0000313" key="7">
    <source>
        <dbReference type="Proteomes" id="UP000278807"/>
    </source>
</evidence>
<dbReference type="WBParaSite" id="HNAJ_0001352401-mRNA-1">
    <property type="protein sequence ID" value="HNAJ_0001352401-mRNA-1"/>
    <property type="gene ID" value="HNAJ_0001352401"/>
</dbReference>
<reference evidence="6 7" key="2">
    <citation type="submission" date="2018-11" db="EMBL/GenBank/DDBJ databases">
        <authorList>
            <consortium name="Pathogen Informatics"/>
        </authorList>
    </citation>
    <scope>NUCLEOTIDE SEQUENCE [LARGE SCALE GENOMIC DNA]</scope>
</reference>
<dbReference type="OrthoDB" id="6244967at2759"/>
<accession>A0A0R3U075</accession>
<evidence type="ECO:0000256" key="4">
    <source>
        <dbReference type="ARBA" id="ARBA00023136"/>
    </source>
</evidence>
<gene>
    <name evidence="6" type="ORF">HNAJ_LOCUS13498</name>
</gene>
<organism evidence="8">
    <name type="scientific">Rodentolepis nana</name>
    <name type="common">Dwarf tapeworm</name>
    <name type="synonym">Hymenolepis nana</name>
    <dbReference type="NCBI Taxonomy" id="102285"/>
    <lineage>
        <taxon>Eukaryota</taxon>
        <taxon>Metazoa</taxon>
        <taxon>Spiralia</taxon>
        <taxon>Lophotrochozoa</taxon>
        <taxon>Platyhelminthes</taxon>
        <taxon>Cestoda</taxon>
        <taxon>Eucestoda</taxon>
        <taxon>Cyclophyllidea</taxon>
        <taxon>Hymenolepididae</taxon>
        <taxon>Rodentolepis</taxon>
    </lineage>
</organism>
<evidence type="ECO:0000256" key="3">
    <source>
        <dbReference type="ARBA" id="ARBA00022989"/>
    </source>
</evidence>
<dbReference type="EMBL" id="UZAE01015528">
    <property type="protein sequence ID" value="VDO16110.1"/>
    <property type="molecule type" value="Genomic_DNA"/>
</dbReference>
<evidence type="ECO:0000313" key="6">
    <source>
        <dbReference type="EMBL" id="VDO16110.1"/>
    </source>
</evidence>
<keyword evidence="2" id="KW-0812">Transmembrane</keyword>
<evidence type="ECO:0000313" key="8">
    <source>
        <dbReference type="WBParaSite" id="HNAJ_0001352401-mRNA-1"/>
    </source>
</evidence>
<proteinExistence type="predicted"/>
<keyword evidence="3" id="KW-1133">Transmembrane helix</keyword>
<name>A0A0R3U075_RODNA</name>
<comment type="subcellular location">
    <subcellularLocation>
        <location evidence="1">Membrane</location>
        <topology evidence="1">Single-pass membrane protein</topology>
    </subcellularLocation>
</comment>
<dbReference type="AlphaFoldDB" id="A0A0R3U075"/>
<protein>
    <submittedName>
        <fullName evidence="8">Bravo_FIGEY domain-containing protein</fullName>
    </submittedName>
</protein>
<dbReference type="STRING" id="102285.A0A0R3U075"/>
<reference evidence="8" key="1">
    <citation type="submission" date="2017-02" db="UniProtKB">
        <authorList>
            <consortium name="WormBaseParasite"/>
        </authorList>
    </citation>
    <scope>IDENTIFICATION</scope>
</reference>